<dbReference type="PANTHER" id="PTHR36403:SF1">
    <property type="entry name" value="PROTEIN COFACTOR ASSEMBLY OF COMPLEX C SUBUNIT B CCB2, CHLOROPLASTIC"/>
    <property type="match status" value="1"/>
</dbReference>
<sequence>MLLERIAWRPRMAIPHTSSRGPRQTSCPRRAAFLICASKRRDVDMMRFTLGIPGFDDAQIPRIIGLAGGSLLIANHVLGSQPTPLAQTLAEVLGLALASLAFAIPNLDAWVNGGKQAASATITGARNVFSLAEDLSEDAKVELAWASYVLLLNTGIAGLGMVAGDRILLLRGQVAGTAPALEDGAGGDWRAQTRGADAGDGDRPSFVPASMQNLLVKAFTTRHGQAPSRLYVWTADGQSLPPNDIVWLDALVTKLARAL</sequence>
<protein>
    <submittedName>
        <fullName evidence="1">Uncharacterized protein</fullName>
    </submittedName>
</protein>
<dbReference type="PANTHER" id="PTHR36403">
    <property type="entry name" value="PROTEIN COFACTOR ASSEMBLY OF COMPLEX C SUBUNIT B CCB2, CHLOROPLASTIC"/>
    <property type="match status" value="1"/>
</dbReference>
<accession>A0A1D1ZZ85</accession>
<dbReference type="EMBL" id="GDKF01006372">
    <property type="protein sequence ID" value="JAT72250.1"/>
    <property type="molecule type" value="Transcribed_RNA"/>
</dbReference>
<reference evidence="1" key="1">
    <citation type="submission" date="2015-08" db="EMBL/GenBank/DDBJ databases">
        <authorList>
            <person name="Babu N.S."/>
            <person name="Beckwith C.J."/>
            <person name="Beseler K.G."/>
            <person name="Brison A."/>
            <person name="Carone J.V."/>
            <person name="Caskin T.P."/>
            <person name="Diamond M."/>
            <person name="Durham M.E."/>
            <person name="Foxe J.M."/>
            <person name="Go M."/>
            <person name="Henderson B.A."/>
            <person name="Jones I.B."/>
            <person name="McGettigan J.A."/>
            <person name="Micheletti S.J."/>
            <person name="Nasrallah M.E."/>
            <person name="Ortiz D."/>
            <person name="Piller C.R."/>
            <person name="Privatt S.R."/>
            <person name="Schneider S.L."/>
            <person name="Sharp S."/>
            <person name="Smith T.C."/>
            <person name="Stanton J.D."/>
            <person name="Ullery H.E."/>
            <person name="Wilson R.J."/>
            <person name="Serrano M.G."/>
            <person name="Buck G."/>
            <person name="Lee V."/>
            <person name="Wang Y."/>
            <person name="Carvalho R."/>
            <person name="Voegtly L."/>
            <person name="Shi R."/>
            <person name="Duckworth R."/>
            <person name="Johnson A."/>
            <person name="Loviza R."/>
            <person name="Walstead R."/>
            <person name="Shah Z."/>
            <person name="Kiflezghi M."/>
            <person name="Wade K."/>
            <person name="Ball S.L."/>
            <person name="Bradley K.W."/>
            <person name="Asai D.J."/>
            <person name="Bowman C.A."/>
            <person name="Russell D.A."/>
            <person name="Pope W.H."/>
            <person name="Jacobs-Sera D."/>
            <person name="Hendrix R.W."/>
            <person name="Hatfull G.F."/>
        </authorList>
    </citation>
    <scope>NUCLEOTIDE SEQUENCE</scope>
</reference>
<gene>
    <name evidence="1" type="ORF">g.4947</name>
</gene>
<proteinExistence type="predicted"/>
<evidence type="ECO:0000313" key="1">
    <source>
        <dbReference type="EMBL" id="JAT72250.1"/>
    </source>
</evidence>
<dbReference type="Pfam" id="PF11152">
    <property type="entry name" value="CCB2_CCB4"/>
    <property type="match status" value="1"/>
</dbReference>
<dbReference type="InterPro" id="IPR044970">
    <property type="entry name" value="CCB2"/>
</dbReference>
<organism evidence="1">
    <name type="scientific">Auxenochlorella protothecoides</name>
    <name type="common">Green microalga</name>
    <name type="synonym">Chlorella protothecoides</name>
    <dbReference type="NCBI Taxonomy" id="3075"/>
    <lineage>
        <taxon>Eukaryota</taxon>
        <taxon>Viridiplantae</taxon>
        <taxon>Chlorophyta</taxon>
        <taxon>core chlorophytes</taxon>
        <taxon>Trebouxiophyceae</taxon>
        <taxon>Chlorellales</taxon>
        <taxon>Chlorellaceae</taxon>
        <taxon>Auxenochlorella</taxon>
    </lineage>
</organism>
<name>A0A1D1ZZ85_AUXPR</name>
<dbReference type="AlphaFoldDB" id="A0A1D1ZZ85"/>
<dbReference type="GO" id="GO:0010190">
    <property type="term" value="P:cytochrome b6f complex assembly"/>
    <property type="evidence" value="ECO:0007669"/>
    <property type="project" value="InterPro"/>
</dbReference>
<dbReference type="InterPro" id="IPR021325">
    <property type="entry name" value="CCB2/CCB4"/>
</dbReference>